<gene>
    <name evidence="2" type="ORF">PHYBLDRAFT_188358</name>
</gene>
<protein>
    <submittedName>
        <fullName evidence="2">Uncharacterized protein</fullName>
    </submittedName>
</protein>
<evidence type="ECO:0000256" key="1">
    <source>
        <dbReference type="SAM" id="MobiDB-lite"/>
    </source>
</evidence>
<dbReference type="OrthoDB" id="2735536at2759"/>
<dbReference type="PANTHER" id="PTHR28058:SF1">
    <property type="entry name" value="SMALL RIBOSOMAL SUBUNIT PROTEIN BS1M"/>
    <property type="match status" value="1"/>
</dbReference>
<dbReference type="RefSeq" id="XP_018287169.1">
    <property type="nucleotide sequence ID" value="XM_018439489.1"/>
</dbReference>
<accession>A0A167KXV1</accession>
<keyword evidence="3" id="KW-1185">Reference proteome</keyword>
<dbReference type="InParanoid" id="A0A167KXV1"/>
<evidence type="ECO:0000313" key="2">
    <source>
        <dbReference type="EMBL" id="OAD69129.1"/>
    </source>
</evidence>
<feature type="region of interest" description="Disordered" evidence="1">
    <location>
        <begin position="269"/>
        <end position="291"/>
    </location>
</feature>
<proteinExistence type="predicted"/>
<dbReference type="STRING" id="763407.A0A167KXV1"/>
<reference evidence="3" key="1">
    <citation type="submission" date="2015-06" db="EMBL/GenBank/DDBJ databases">
        <title>Expansion of signal transduction pathways in fungi by whole-genome duplication.</title>
        <authorList>
            <consortium name="DOE Joint Genome Institute"/>
            <person name="Corrochano L.M."/>
            <person name="Kuo A."/>
            <person name="Marcet-Houben M."/>
            <person name="Polaino S."/>
            <person name="Salamov A."/>
            <person name="Villalobos J.M."/>
            <person name="Alvarez M.I."/>
            <person name="Avalos J."/>
            <person name="Benito E.P."/>
            <person name="Benoit I."/>
            <person name="Burger G."/>
            <person name="Camino L.P."/>
            <person name="Canovas D."/>
            <person name="Cerda-Olmedo E."/>
            <person name="Cheng J.-F."/>
            <person name="Dominguez A."/>
            <person name="Elias M."/>
            <person name="Eslava A.P."/>
            <person name="Glaser F."/>
            <person name="Grimwood J."/>
            <person name="Gutierrez G."/>
            <person name="Heitman J."/>
            <person name="Henrissat B."/>
            <person name="Iturriaga E.A."/>
            <person name="Lang B.F."/>
            <person name="Lavin J.L."/>
            <person name="Lee S."/>
            <person name="Li W."/>
            <person name="Lindquist E."/>
            <person name="Lopez-Garcia S."/>
            <person name="Luque E.M."/>
            <person name="Marcos A.T."/>
            <person name="Martin J."/>
            <person name="McCluskey K."/>
            <person name="Medina H.R."/>
            <person name="Miralles-Duran A."/>
            <person name="Miyazaki A."/>
            <person name="Munoz-Torres E."/>
            <person name="Oguiza J.A."/>
            <person name="Ohm R."/>
            <person name="Olmedo M."/>
            <person name="Orejas M."/>
            <person name="Ortiz-Castellanos L."/>
            <person name="Pisabarro A.G."/>
            <person name="Rodriguez-Romero J."/>
            <person name="Ruiz-Herrera J."/>
            <person name="Ruiz-Vazquez R."/>
            <person name="Sanz C."/>
            <person name="Schackwitz W."/>
            <person name="Schmutz J."/>
            <person name="Shahriari M."/>
            <person name="Shelest E."/>
            <person name="Silva-Franco F."/>
            <person name="Soanes D."/>
            <person name="Syed K."/>
            <person name="Tagua V.G."/>
            <person name="Talbot N.J."/>
            <person name="Thon M."/>
            <person name="De vries R.P."/>
            <person name="Wiebenga A."/>
            <person name="Yadav J.S."/>
            <person name="Braun E.L."/>
            <person name="Baker S."/>
            <person name="Garre V."/>
            <person name="Horwitz B."/>
            <person name="Torres-Martinez S."/>
            <person name="Idnurm A."/>
            <person name="Herrera-Estrella A."/>
            <person name="Gabaldon T."/>
            <person name="Grigoriev I.V."/>
        </authorList>
    </citation>
    <scope>NUCLEOTIDE SEQUENCE [LARGE SCALE GENOMIC DNA]</scope>
    <source>
        <strain evidence="3">NRRL 1555(-)</strain>
    </source>
</reference>
<dbReference type="GeneID" id="29000395"/>
<dbReference type="Proteomes" id="UP000077315">
    <property type="component" value="Unassembled WGS sequence"/>
</dbReference>
<feature type="compositionally biased region" description="Basic and acidic residues" evidence="1">
    <location>
        <begin position="270"/>
        <end position="283"/>
    </location>
</feature>
<organism evidence="2 3">
    <name type="scientific">Phycomyces blakesleeanus (strain ATCC 8743b / DSM 1359 / FGSC 10004 / NBRC 33097 / NRRL 1555)</name>
    <dbReference type="NCBI Taxonomy" id="763407"/>
    <lineage>
        <taxon>Eukaryota</taxon>
        <taxon>Fungi</taxon>
        <taxon>Fungi incertae sedis</taxon>
        <taxon>Mucoromycota</taxon>
        <taxon>Mucoromycotina</taxon>
        <taxon>Mucoromycetes</taxon>
        <taxon>Mucorales</taxon>
        <taxon>Phycomycetaceae</taxon>
        <taxon>Phycomyces</taxon>
    </lineage>
</organism>
<dbReference type="AlphaFoldDB" id="A0A167KXV1"/>
<name>A0A167KXV1_PHYB8</name>
<dbReference type="VEuPathDB" id="FungiDB:PHYBLDRAFT_188358"/>
<dbReference type="Pfam" id="PF11709">
    <property type="entry name" value="Mit_ribos_Mrp51"/>
    <property type="match status" value="1"/>
</dbReference>
<dbReference type="EMBL" id="KV440992">
    <property type="protein sequence ID" value="OAD69129.1"/>
    <property type="molecule type" value="Genomic_DNA"/>
</dbReference>
<dbReference type="PANTHER" id="PTHR28058">
    <property type="entry name" value="37S RIBOSOMAL PROTEIN MRP51, MITOCHONDRIAL"/>
    <property type="match status" value="1"/>
</dbReference>
<sequence length="311" mass="35335">MEKSFAGLLRNSRLATYDRRLAQVYTTPKKCKQIGDWGLKRNLPTVIRTPYVTIGDLDTAEHQTPWQSGQSQVLFVKRWKENFPNSTKPAPRREEPEHNVALMSSSEFKRFLKKVSKNKDDFKEKLDRKEVVPEQLYEFFNVTFNETPSSTTVGPTYSDYEHGWDYPVEGRILNADKQGHVVGIAGVTALLTKRNSIGLRPNSERRIRTFYVEKAGFDEQGKPMVIVNINHSSSSAIPSLLSPDGFARYNEGRGSSLFGSMAADDMFSTKPHEQARTQDDDSKVSANPQHTQLMRRIYGLLEPVESADKKE</sequence>
<evidence type="ECO:0000313" key="3">
    <source>
        <dbReference type="Proteomes" id="UP000077315"/>
    </source>
</evidence>
<dbReference type="InterPro" id="IPR016712">
    <property type="entry name" value="Rbsml_bS1m-like"/>
</dbReference>